<keyword evidence="1" id="KW-0175">Coiled coil</keyword>
<dbReference type="AlphaFoldDB" id="A0AAX2UH25"/>
<sequence length="189" mass="22221">MDRIDFHKKLETANLKLEDFVELVNNYNFLMRQENKKKDFHKKLETANLKLEDFVELSKIYLKLKKEQSYNSALSVDFFKDRLEKTGLNINILGNVIGINGETIKKFWSSGKRRIPNYVEPILNLLIELKNKYEAQGGNFDFLKEDSLEKKKEEVLKELEESKKILALIKENKALEAKILKLKQKIIKS</sequence>
<comment type="caution">
    <text evidence="2">The sequence shown here is derived from an EMBL/GenBank/DDBJ whole genome shotgun (WGS) entry which is preliminary data.</text>
</comment>
<evidence type="ECO:0000256" key="1">
    <source>
        <dbReference type="SAM" id="Coils"/>
    </source>
</evidence>
<evidence type="ECO:0000313" key="2">
    <source>
        <dbReference type="EMBL" id="TNB55541.1"/>
    </source>
</evidence>
<gene>
    <name evidence="2" type="ORF">FDW42_09055</name>
</gene>
<organism evidence="2 3">
    <name type="scientific">Campylobacter helveticus</name>
    <dbReference type="NCBI Taxonomy" id="28898"/>
    <lineage>
        <taxon>Bacteria</taxon>
        <taxon>Pseudomonadati</taxon>
        <taxon>Campylobacterota</taxon>
        <taxon>Epsilonproteobacteria</taxon>
        <taxon>Campylobacterales</taxon>
        <taxon>Campylobacteraceae</taxon>
        <taxon>Campylobacter</taxon>
    </lineage>
</organism>
<proteinExistence type="predicted"/>
<reference evidence="2 3" key="1">
    <citation type="submission" date="2019-05" db="EMBL/GenBank/DDBJ databases">
        <title>Draft genomes of eight strains of Campylobacter helveticus isolated from cats and a dog in New Zealand.</title>
        <authorList>
            <person name="Bojanic K."/>
            <person name="Midwinter A.C."/>
            <person name="Biggs P.J."/>
            <person name="Acke E."/>
            <person name="Cornelius A.J."/>
            <person name="Marshall J.C."/>
        </authorList>
    </citation>
    <scope>NUCLEOTIDE SEQUENCE [LARGE SCALE GENOMIC DNA]</scope>
    <source>
        <strain evidence="2 3">ACP123b</strain>
    </source>
</reference>
<dbReference type="RefSeq" id="WP_139026904.1">
    <property type="nucleotide sequence ID" value="NZ_VDBS01000074.1"/>
</dbReference>
<accession>A0AAX2UH25</accession>
<dbReference type="Proteomes" id="UP000306813">
    <property type="component" value="Unassembled WGS sequence"/>
</dbReference>
<feature type="coiled-coil region" evidence="1">
    <location>
        <begin position="145"/>
        <end position="185"/>
    </location>
</feature>
<protein>
    <submittedName>
        <fullName evidence="2">Uncharacterized protein</fullName>
    </submittedName>
</protein>
<name>A0AAX2UH25_9BACT</name>
<evidence type="ECO:0000313" key="3">
    <source>
        <dbReference type="Proteomes" id="UP000306813"/>
    </source>
</evidence>
<dbReference type="EMBL" id="VDBS01000074">
    <property type="protein sequence ID" value="TNB55541.1"/>
    <property type="molecule type" value="Genomic_DNA"/>
</dbReference>